<gene>
    <name evidence="4" type="ORF">D9757_000853</name>
</gene>
<dbReference type="InterPro" id="IPR050982">
    <property type="entry name" value="Auxin_biosynth/cation_transpt"/>
</dbReference>
<comment type="caution">
    <text evidence="4">The sequence shown here is derived from an EMBL/GenBank/DDBJ whole genome shotgun (WGS) entry which is preliminary data.</text>
</comment>
<dbReference type="Gene3D" id="3.50.50.60">
    <property type="entry name" value="FAD/NAD(P)-binding domain"/>
    <property type="match status" value="2"/>
</dbReference>
<dbReference type="SUPFAM" id="SSF51905">
    <property type="entry name" value="FAD/NAD(P)-binding domain"/>
    <property type="match status" value="2"/>
</dbReference>
<dbReference type="Pfam" id="PF00743">
    <property type="entry name" value="FMO-like"/>
    <property type="match status" value="1"/>
</dbReference>
<dbReference type="SUPFAM" id="SSF54427">
    <property type="entry name" value="NTF2-like"/>
    <property type="match status" value="1"/>
</dbReference>
<dbReference type="GO" id="GO:0050661">
    <property type="term" value="F:NADP binding"/>
    <property type="evidence" value="ECO:0007669"/>
    <property type="project" value="InterPro"/>
</dbReference>
<dbReference type="InterPro" id="IPR032710">
    <property type="entry name" value="NTF2-like_dom_sf"/>
</dbReference>
<keyword evidence="5" id="KW-1185">Reference proteome</keyword>
<organism evidence="4 5">
    <name type="scientific">Collybiopsis confluens</name>
    <dbReference type="NCBI Taxonomy" id="2823264"/>
    <lineage>
        <taxon>Eukaryota</taxon>
        <taxon>Fungi</taxon>
        <taxon>Dikarya</taxon>
        <taxon>Basidiomycota</taxon>
        <taxon>Agaricomycotina</taxon>
        <taxon>Agaricomycetes</taxon>
        <taxon>Agaricomycetidae</taxon>
        <taxon>Agaricales</taxon>
        <taxon>Marasmiineae</taxon>
        <taxon>Omphalotaceae</taxon>
        <taxon>Collybiopsis</taxon>
    </lineage>
</organism>
<name>A0A8H5MGJ7_9AGAR</name>
<dbReference type="PANTHER" id="PTHR43539:SF68">
    <property type="entry name" value="FLAVIN-BINDING MONOOXYGENASE-LIKE PROTEIN (AFU_ORTHOLOGUE AFUA_4G09220)"/>
    <property type="match status" value="1"/>
</dbReference>
<dbReference type="OrthoDB" id="74360at2759"/>
<dbReference type="Proteomes" id="UP000518752">
    <property type="component" value="Unassembled WGS sequence"/>
</dbReference>
<dbReference type="GO" id="GO:0050660">
    <property type="term" value="F:flavin adenine dinucleotide binding"/>
    <property type="evidence" value="ECO:0007669"/>
    <property type="project" value="InterPro"/>
</dbReference>
<keyword evidence="1" id="KW-0285">Flavoprotein</keyword>
<evidence type="ECO:0000313" key="4">
    <source>
        <dbReference type="EMBL" id="KAF5392901.1"/>
    </source>
</evidence>
<reference evidence="4 5" key="1">
    <citation type="journal article" date="2020" name="ISME J.">
        <title>Uncovering the hidden diversity of litter-decomposition mechanisms in mushroom-forming fungi.</title>
        <authorList>
            <person name="Floudas D."/>
            <person name="Bentzer J."/>
            <person name="Ahren D."/>
            <person name="Johansson T."/>
            <person name="Persson P."/>
            <person name="Tunlid A."/>
        </authorList>
    </citation>
    <scope>NUCLEOTIDE SEQUENCE [LARGE SCALE GENOMIC DNA]</scope>
    <source>
        <strain evidence="4 5">CBS 406.79</strain>
    </source>
</reference>
<dbReference type="EMBL" id="JAACJN010000004">
    <property type="protein sequence ID" value="KAF5392901.1"/>
    <property type="molecule type" value="Genomic_DNA"/>
</dbReference>
<dbReference type="InterPro" id="IPR020946">
    <property type="entry name" value="Flavin_mOase-like"/>
</dbReference>
<keyword evidence="3" id="KW-0560">Oxidoreductase</keyword>
<dbReference type="PANTHER" id="PTHR43539">
    <property type="entry name" value="FLAVIN-BINDING MONOOXYGENASE-LIKE PROTEIN (AFU_ORTHOLOGUE AFUA_4G09220)"/>
    <property type="match status" value="1"/>
</dbReference>
<dbReference type="AlphaFoldDB" id="A0A8H5MGJ7"/>
<proteinExistence type="predicted"/>
<protein>
    <recommendedName>
        <fullName evidence="6">Flavin-containing monooxygenase</fullName>
    </recommendedName>
</protein>
<evidence type="ECO:0000313" key="5">
    <source>
        <dbReference type="Proteomes" id="UP000518752"/>
    </source>
</evidence>
<accession>A0A8H5MGJ7</accession>
<dbReference type="InterPro" id="IPR036188">
    <property type="entry name" value="FAD/NAD-bd_sf"/>
</dbReference>
<evidence type="ECO:0000256" key="3">
    <source>
        <dbReference type="ARBA" id="ARBA00023002"/>
    </source>
</evidence>
<evidence type="ECO:0008006" key="6">
    <source>
        <dbReference type="Google" id="ProtNLM"/>
    </source>
</evidence>
<sequence>MSGNLTLLPGFPLPTLQHLGASQPTDVDAKAVAAEWLGKFAAAAEASDAEGVAKLFMSECYWRDMLALTWDFRTFTGIDNIRTFLVDRLPISQLKSFKIRDEYLSLQQPFPDLVWIMFLFDFEADGSWKANTILTNLEDLQGFPERIGANRSTEANHGLWASQRQAEMTFKDKEPTALVIGGGQGGLEIAARLKVLDISTLIVEKNSRIGDNWRNRYQALCLHDPVYADHLPYMPFPANWPVYAPSAKLANWLEFYAETMELNVWLSSEVTKATQNADNTWAVTVRFSDGKERHFKSVNHIIFAAGIAGGDVNMPTYPGTEKFKGEIIHSAQYKTPAPHIGKKVVVVGACTSAHDIASDYHLHGVDVTMYQRSSTYVMSTKSGWDVFFAGLYAENALPTEIADRVNASLPNSFLYHGFVQRAVGYVAQLDKALLDGLHERGFRTNMGIDGTGFTMLAFQKAAGYYLDVGASQMIIDGKIKLKNDSLLQKFTETGLKFEDGSEVPADVVVYATGYGDARGIIRKICGEEVASKCSQVWGMNAEGELQGTFKDMRVPGLWYCLGNLSLDRFHSKHLALQIKAIEEKKFGTRYSLRA</sequence>
<keyword evidence="2" id="KW-0274">FAD</keyword>
<evidence type="ECO:0000256" key="1">
    <source>
        <dbReference type="ARBA" id="ARBA00022630"/>
    </source>
</evidence>
<dbReference type="GO" id="GO:0004499">
    <property type="term" value="F:N,N-dimethylaniline monooxygenase activity"/>
    <property type="evidence" value="ECO:0007669"/>
    <property type="project" value="InterPro"/>
</dbReference>
<evidence type="ECO:0000256" key="2">
    <source>
        <dbReference type="ARBA" id="ARBA00022827"/>
    </source>
</evidence>